<dbReference type="Proteomes" id="UP001244341">
    <property type="component" value="Chromosome 12b"/>
</dbReference>
<dbReference type="InterPro" id="IPR040053">
    <property type="entry name" value="JOSD1/2"/>
</dbReference>
<gene>
    <name evidence="8" type="ORF">OEZ85_005263</name>
</gene>
<keyword evidence="9" id="KW-1185">Reference proteome</keyword>
<sequence>MYHERQHRQHCLKHAINNLVQREAFSIASLNKLADSIQAQRTLFLGNYDVNVLAVALELLGLELKWHDARDTQLLNLPLEQPQQQQQQPVGIVLNVAGDGWWASLTRGRHWLAIKWLHGSWWNLDSRLPAPCSFITEEADVADGGAGRLRRHLQQQLADGAHVMLVVRQQPGSTAAE</sequence>
<dbReference type="SMART" id="SM01246">
    <property type="entry name" value="Josephin"/>
    <property type="match status" value="1"/>
</dbReference>
<evidence type="ECO:0000256" key="5">
    <source>
        <dbReference type="ARBA" id="ARBA00022801"/>
    </source>
</evidence>
<dbReference type="InterPro" id="IPR006155">
    <property type="entry name" value="Josephin"/>
</dbReference>
<feature type="active site" evidence="6">
    <location>
        <position position="110"/>
    </location>
</feature>
<evidence type="ECO:0000256" key="3">
    <source>
        <dbReference type="ARBA" id="ARBA00022670"/>
    </source>
</evidence>
<protein>
    <recommendedName>
        <fullName evidence="2">ubiquitinyl hydrolase 1</fullName>
        <ecNumber evidence="2">3.4.19.12</ecNumber>
    </recommendedName>
</protein>
<evidence type="ECO:0000256" key="2">
    <source>
        <dbReference type="ARBA" id="ARBA00012759"/>
    </source>
</evidence>
<dbReference type="EC" id="3.4.19.12" evidence="2"/>
<dbReference type="PANTHER" id="PTHR13291">
    <property type="entry name" value="JOSEPHIN 1, 2"/>
    <property type="match status" value="1"/>
</dbReference>
<feature type="domain" description="Josephin" evidence="7">
    <location>
        <begin position="1"/>
        <end position="177"/>
    </location>
</feature>
<evidence type="ECO:0000259" key="7">
    <source>
        <dbReference type="PROSITE" id="PS50957"/>
    </source>
</evidence>
<dbReference type="PANTHER" id="PTHR13291:SF0">
    <property type="entry name" value="JOSEPHIN-LIKE PROTEIN"/>
    <property type="match status" value="1"/>
</dbReference>
<dbReference type="Gene3D" id="3.90.70.40">
    <property type="match status" value="1"/>
</dbReference>
<reference evidence="8 9" key="1">
    <citation type="submission" date="2023-05" db="EMBL/GenBank/DDBJ databases">
        <title>A 100% complete, gapless, phased diploid assembly of the Scenedesmus obliquus UTEX 3031 genome.</title>
        <authorList>
            <person name="Biondi T.C."/>
            <person name="Hanschen E.R."/>
            <person name="Kwon T."/>
            <person name="Eng W."/>
            <person name="Kruse C.P.S."/>
            <person name="Koehler S.I."/>
            <person name="Kunde Y."/>
            <person name="Gleasner C.D."/>
            <person name="You Mak K.T."/>
            <person name="Polle J."/>
            <person name="Hovde B.T."/>
            <person name="Starkenburg S.R."/>
        </authorList>
    </citation>
    <scope>NUCLEOTIDE SEQUENCE [LARGE SCALE GENOMIC DNA]</scope>
    <source>
        <strain evidence="8 9">DOE0152z</strain>
    </source>
</reference>
<evidence type="ECO:0000313" key="8">
    <source>
        <dbReference type="EMBL" id="WIA20921.1"/>
    </source>
</evidence>
<comment type="catalytic activity">
    <reaction evidence="1">
        <text>Thiol-dependent hydrolysis of ester, thioester, amide, peptide and isopeptide bonds formed by the C-terminal Gly of ubiquitin (a 76-residue protein attached to proteins as an intracellular targeting signal).</text>
        <dbReference type="EC" id="3.4.19.12"/>
    </reaction>
</comment>
<dbReference type="Pfam" id="PF02099">
    <property type="entry name" value="Josephin"/>
    <property type="match status" value="1"/>
</dbReference>
<feature type="active site" evidence="6">
    <location>
        <position position="11"/>
    </location>
</feature>
<keyword evidence="4" id="KW-0833">Ubl conjugation pathway</keyword>
<evidence type="ECO:0000256" key="4">
    <source>
        <dbReference type="ARBA" id="ARBA00022786"/>
    </source>
</evidence>
<proteinExistence type="predicted"/>
<dbReference type="PROSITE" id="PS50957">
    <property type="entry name" value="JOSEPHIN"/>
    <property type="match status" value="1"/>
</dbReference>
<keyword evidence="5 6" id="KW-0378">Hydrolase</keyword>
<name>A0ABY8UHE8_TETOB</name>
<evidence type="ECO:0000313" key="9">
    <source>
        <dbReference type="Proteomes" id="UP001244341"/>
    </source>
</evidence>
<evidence type="ECO:0000256" key="1">
    <source>
        <dbReference type="ARBA" id="ARBA00000707"/>
    </source>
</evidence>
<dbReference type="EMBL" id="CP126219">
    <property type="protein sequence ID" value="WIA20921.1"/>
    <property type="molecule type" value="Genomic_DNA"/>
</dbReference>
<organism evidence="8 9">
    <name type="scientific">Tetradesmus obliquus</name>
    <name type="common">Green alga</name>
    <name type="synonym">Acutodesmus obliquus</name>
    <dbReference type="NCBI Taxonomy" id="3088"/>
    <lineage>
        <taxon>Eukaryota</taxon>
        <taxon>Viridiplantae</taxon>
        <taxon>Chlorophyta</taxon>
        <taxon>core chlorophytes</taxon>
        <taxon>Chlorophyceae</taxon>
        <taxon>CS clade</taxon>
        <taxon>Sphaeropleales</taxon>
        <taxon>Scenedesmaceae</taxon>
        <taxon>Tetradesmus</taxon>
    </lineage>
</organism>
<feature type="active site" evidence="6">
    <location>
        <position position="125"/>
    </location>
</feature>
<accession>A0ABY8UHE8</accession>
<evidence type="ECO:0000256" key="6">
    <source>
        <dbReference type="PROSITE-ProRule" id="PRU00331"/>
    </source>
</evidence>
<keyword evidence="3" id="KW-0645">Protease</keyword>